<accession>A0AAW4VZX4</accession>
<evidence type="ECO:0000256" key="3">
    <source>
        <dbReference type="ARBA" id="ARBA00022692"/>
    </source>
</evidence>
<evidence type="ECO:0000313" key="8">
    <source>
        <dbReference type="Proteomes" id="UP001298753"/>
    </source>
</evidence>
<feature type="transmembrane region" description="Helical" evidence="6">
    <location>
        <begin position="20"/>
        <end position="38"/>
    </location>
</feature>
<keyword evidence="2" id="KW-0813">Transport</keyword>
<feature type="transmembrane region" description="Helical" evidence="6">
    <location>
        <begin position="402"/>
        <end position="423"/>
    </location>
</feature>
<dbReference type="SUPFAM" id="SSF161070">
    <property type="entry name" value="SNF-like"/>
    <property type="match status" value="1"/>
</dbReference>
<evidence type="ECO:0000256" key="2">
    <source>
        <dbReference type="ARBA" id="ARBA00022448"/>
    </source>
</evidence>
<dbReference type="PROSITE" id="PS50267">
    <property type="entry name" value="NA_NEUROTRAN_SYMP_3"/>
    <property type="match status" value="1"/>
</dbReference>
<feature type="transmembrane region" description="Helical" evidence="6">
    <location>
        <begin position="338"/>
        <end position="359"/>
    </location>
</feature>
<dbReference type="InterPro" id="IPR000175">
    <property type="entry name" value="Na/ntran_symport"/>
</dbReference>
<keyword evidence="8" id="KW-1185">Reference proteome</keyword>
<dbReference type="PANTHER" id="PTHR42948:SF1">
    <property type="entry name" value="TRANSPORTER"/>
    <property type="match status" value="1"/>
</dbReference>
<name>A0AAW4VZX4_9FIRM</name>
<dbReference type="AlphaFoldDB" id="A0AAW4VZX4"/>
<comment type="subcellular location">
    <subcellularLocation>
        <location evidence="1">Membrane</location>
        <topology evidence="1">Multi-pass membrane protein</topology>
    </subcellularLocation>
</comment>
<dbReference type="CDD" id="cd10336">
    <property type="entry name" value="SLC6sbd_Tyt1-Like"/>
    <property type="match status" value="1"/>
</dbReference>
<feature type="transmembrane region" description="Helical" evidence="6">
    <location>
        <begin position="444"/>
        <end position="469"/>
    </location>
</feature>
<reference evidence="7 8" key="1">
    <citation type="submission" date="2021-10" db="EMBL/GenBank/DDBJ databases">
        <title>Anaerobic single-cell dispensing facilitates the cultivation of human gut bacteria.</title>
        <authorList>
            <person name="Afrizal A."/>
        </authorList>
    </citation>
    <scope>NUCLEOTIDE SEQUENCE [LARGE SCALE GENOMIC DNA]</scope>
    <source>
        <strain evidence="7 8">CLA-AA-H270</strain>
    </source>
</reference>
<dbReference type="InterPro" id="IPR047218">
    <property type="entry name" value="YocR/YhdH-like"/>
</dbReference>
<keyword evidence="5 6" id="KW-0472">Membrane</keyword>
<evidence type="ECO:0000256" key="6">
    <source>
        <dbReference type="SAM" id="Phobius"/>
    </source>
</evidence>
<dbReference type="PRINTS" id="PR00176">
    <property type="entry name" value="NANEUSMPORT"/>
</dbReference>
<organism evidence="7 8">
    <name type="scientific">Agathobaculum butyriciproducens</name>
    <dbReference type="NCBI Taxonomy" id="1628085"/>
    <lineage>
        <taxon>Bacteria</taxon>
        <taxon>Bacillati</taxon>
        <taxon>Bacillota</taxon>
        <taxon>Clostridia</taxon>
        <taxon>Eubacteriales</taxon>
        <taxon>Butyricicoccaceae</taxon>
        <taxon>Agathobaculum</taxon>
    </lineage>
</organism>
<sequence>MSKEPKNLEQRDGFQSKWGFILACIGSAVGMGNIWRFPIMVQKYGGMTFLLPYFIFVILIGSTGVIEEFALGRRAAAGPVGAFGMCTKERTGSEKSGKAIGAIPIIGALMLAIGYTVVLGWIFKYTFMSLSGSLFSLGTDMGAIGGTFGATAPEAATLPEALKAMASAGFFGIGNGVWQIVALVVSLAIMVMGVAGGIEKANKVMMPVLFGLFLVLAIYIGTLPGASAGYKYILTLNPAGLAKPDLWVFAFGQAFFSLSVAGNGSVIYGSYLSKSEDIPSSARNVAVFDTIAALLAAVVIIPAMAVVLGEGISDVSGGPGLMFVYLVNVFNAMPAGRIIGAIFYICVLFAGVSSIVNLYEAPIAFLQEQFKFKRAAAVGTIGVIGLVVSIAIQPWTSQWMDVVSIYICPLGAALAGVMFFWVLGKEKAVAAVNEGAKKPIGGWFFPLGKWVYVICAVLALILGVMYGGIG</sequence>
<dbReference type="RefSeq" id="WP_227600308.1">
    <property type="nucleotide sequence ID" value="NZ_JAJEPX010000007.1"/>
</dbReference>
<evidence type="ECO:0000256" key="5">
    <source>
        <dbReference type="ARBA" id="ARBA00023136"/>
    </source>
</evidence>
<dbReference type="GeneID" id="98659594"/>
<feature type="transmembrane region" description="Helical" evidence="6">
    <location>
        <begin position="44"/>
        <end position="66"/>
    </location>
</feature>
<dbReference type="Proteomes" id="UP001298753">
    <property type="component" value="Unassembled WGS sequence"/>
</dbReference>
<dbReference type="InterPro" id="IPR037272">
    <property type="entry name" value="SNS_sf"/>
</dbReference>
<protein>
    <submittedName>
        <fullName evidence="7">Sodium-dependent transporter</fullName>
    </submittedName>
</protein>
<feature type="transmembrane region" description="Helical" evidence="6">
    <location>
        <begin position="375"/>
        <end position="396"/>
    </location>
</feature>
<proteinExistence type="predicted"/>
<feature type="transmembrane region" description="Helical" evidence="6">
    <location>
        <begin position="177"/>
        <end position="196"/>
    </location>
</feature>
<comment type="caution">
    <text evidence="7">The sequence shown here is derived from an EMBL/GenBank/DDBJ whole genome shotgun (WGS) entry which is preliminary data.</text>
</comment>
<dbReference type="NCBIfam" id="NF037979">
    <property type="entry name" value="Na_transp"/>
    <property type="match status" value="1"/>
</dbReference>
<evidence type="ECO:0000256" key="1">
    <source>
        <dbReference type="ARBA" id="ARBA00004141"/>
    </source>
</evidence>
<feature type="transmembrane region" description="Helical" evidence="6">
    <location>
        <begin position="99"/>
        <end position="123"/>
    </location>
</feature>
<feature type="transmembrane region" description="Helical" evidence="6">
    <location>
        <begin position="208"/>
        <end position="226"/>
    </location>
</feature>
<evidence type="ECO:0000256" key="4">
    <source>
        <dbReference type="ARBA" id="ARBA00022989"/>
    </source>
</evidence>
<keyword evidence="4 6" id="KW-1133">Transmembrane helix</keyword>
<dbReference type="EMBL" id="JAJEPX010000007">
    <property type="protein sequence ID" value="MCC2176313.1"/>
    <property type="molecule type" value="Genomic_DNA"/>
</dbReference>
<dbReference type="GO" id="GO:0016020">
    <property type="term" value="C:membrane"/>
    <property type="evidence" value="ECO:0007669"/>
    <property type="project" value="UniProtKB-SubCell"/>
</dbReference>
<gene>
    <name evidence="7" type="ORF">LKD22_04090</name>
</gene>
<evidence type="ECO:0000313" key="7">
    <source>
        <dbReference type="EMBL" id="MCC2176313.1"/>
    </source>
</evidence>
<feature type="transmembrane region" description="Helical" evidence="6">
    <location>
        <begin position="246"/>
        <end position="273"/>
    </location>
</feature>
<dbReference type="Pfam" id="PF00209">
    <property type="entry name" value="SNF"/>
    <property type="match status" value="2"/>
</dbReference>
<dbReference type="PANTHER" id="PTHR42948">
    <property type="entry name" value="TRANSPORTER"/>
    <property type="match status" value="1"/>
</dbReference>
<feature type="transmembrane region" description="Helical" evidence="6">
    <location>
        <begin position="285"/>
        <end position="308"/>
    </location>
</feature>
<keyword evidence="3 6" id="KW-0812">Transmembrane</keyword>